<dbReference type="EMBL" id="PKSL01000069">
    <property type="protein sequence ID" value="POW07968.1"/>
    <property type="molecule type" value="Genomic_DNA"/>
</dbReference>
<organism evidence="2 3">
    <name type="scientific">Puccinia striiformis</name>
    <dbReference type="NCBI Taxonomy" id="27350"/>
    <lineage>
        <taxon>Eukaryota</taxon>
        <taxon>Fungi</taxon>
        <taxon>Dikarya</taxon>
        <taxon>Basidiomycota</taxon>
        <taxon>Pucciniomycotina</taxon>
        <taxon>Pucciniomycetes</taxon>
        <taxon>Pucciniales</taxon>
        <taxon>Pucciniaceae</taxon>
        <taxon>Puccinia</taxon>
    </lineage>
</organism>
<dbReference type="Proteomes" id="UP000239156">
    <property type="component" value="Unassembled WGS sequence"/>
</dbReference>
<keyword evidence="3" id="KW-1185">Reference proteome</keyword>
<dbReference type="VEuPathDB" id="FungiDB:PSHT_09866"/>
<accession>A0A2S4VEM2</accession>
<dbReference type="AlphaFoldDB" id="A0A2S4VEM2"/>
<sequence length="447" mass="49136">MSTAPPAITNNCLVSGTKRKENSPGLSDNSPANTHPFTGERPVDNDPRPASKKVMVTSAKEDDSNMTITNNNGPFVADKINVKPTIDLTSDHAATWERIRAEILRRSPPHLASEPLGMVLVTTLEVQLEVRRRWTPSLSLFVPSVKAKLKSISRILLSTQLLPNSKSSLRWCVVLTHILTGQTSTPSTSPQPMPFFFLHAKVDIEGSSTGSKVGNKLTSGTSCQLTRRSLEPCKDTVPENDLNGGSVPPYVCDKIKHNREKINDVPTYNGDITYYLSEIPTGEIAFRLWRNPGTYHILGRVCGLAVRLEPLPACTICGAEDHDGARCSYKDLLDKGPQPAIVIDNKVMELSPTSIPKKKKKAVRIEPEAPVTTHVYHPVAFRVAVMAVRQVLPIVESQVADLPAEEKRPYNDLIDDKELTSFDISDSSDSPTPKIDCYALLKSMSKK</sequence>
<feature type="compositionally biased region" description="Polar residues" evidence="1">
    <location>
        <begin position="24"/>
        <end position="36"/>
    </location>
</feature>
<protein>
    <submittedName>
        <fullName evidence="2">Uncharacterized protein</fullName>
    </submittedName>
</protein>
<name>A0A2S4VEM2_9BASI</name>
<evidence type="ECO:0000313" key="3">
    <source>
        <dbReference type="Proteomes" id="UP000239156"/>
    </source>
</evidence>
<comment type="caution">
    <text evidence="2">The sequence shown here is derived from an EMBL/GenBank/DDBJ whole genome shotgun (WGS) entry which is preliminary data.</text>
</comment>
<proteinExistence type="predicted"/>
<gene>
    <name evidence="2" type="ORF">PSTT_07913</name>
</gene>
<evidence type="ECO:0000256" key="1">
    <source>
        <dbReference type="SAM" id="MobiDB-lite"/>
    </source>
</evidence>
<dbReference type="VEuPathDB" id="FungiDB:PSTT_07913"/>
<feature type="compositionally biased region" description="Polar residues" evidence="1">
    <location>
        <begin position="1"/>
        <end position="14"/>
    </location>
</feature>
<feature type="region of interest" description="Disordered" evidence="1">
    <location>
        <begin position="1"/>
        <end position="50"/>
    </location>
</feature>
<evidence type="ECO:0000313" key="2">
    <source>
        <dbReference type="EMBL" id="POW07968.1"/>
    </source>
</evidence>
<reference evidence="2" key="1">
    <citation type="submission" date="2017-12" db="EMBL/GenBank/DDBJ databases">
        <title>Gene loss provides genomic basis for host adaptation in cereal stripe rust fungi.</title>
        <authorList>
            <person name="Xia C."/>
        </authorList>
    </citation>
    <scope>NUCLEOTIDE SEQUENCE [LARGE SCALE GENOMIC DNA]</scope>
    <source>
        <strain evidence="2">93-210</strain>
    </source>
</reference>